<protein>
    <recommendedName>
        <fullName evidence="3">FAD/NAD(P)-binding domain-containing protein</fullName>
    </recommendedName>
</protein>
<gene>
    <name evidence="1" type="ORF">CVT25_007577</name>
</gene>
<dbReference type="InterPro" id="IPR036188">
    <property type="entry name" value="FAD/NAD-bd_sf"/>
</dbReference>
<dbReference type="OrthoDB" id="202203at2759"/>
<sequence length="220" mass="24056">MDDDRKNIAIVGGGASGSRTAHVLSITLDESKFNLILLPTSGRAPIVNQSSLEESILVSLKGTFIQTEVISIEKGPRDMTSFPTNSAYISKLSFCLLDLNGPGLSHSELQVFASFEVPRRHLFKSLRILLSLAPVLLESLTAFGPKRNTEFIVRSSGATVLSNRGLVRVLPTLQMSNHPEIYVIGDVIDYPKQKQAGKAIMSTLSWPTSSHPFKKTFDTL</sequence>
<evidence type="ECO:0008006" key="3">
    <source>
        <dbReference type="Google" id="ProtNLM"/>
    </source>
</evidence>
<evidence type="ECO:0000313" key="1">
    <source>
        <dbReference type="EMBL" id="PPQ82648.1"/>
    </source>
</evidence>
<evidence type="ECO:0000313" key="2">
    <source>
        <dbReference type="Proteomes" id="UP000283269"/>
    </source>
</evidence>
<dbReference type="InParanoid" id="A0A409WVV8"/>
<proteinExistence type="predicted"/>
<keyword evidence="2" id="KW-1185">Reference proteome</keyword>
<organism evidence="1 2">
    <name type="scientific">Psilocybe cyanescens</name>
    <dbReference type="NCBI Taxonomy" id="93625"/>
    <lineage>
        <taxon>Eukaryota</taxon>
        <taxon>Fungi</taxon>
        <taxon>Dikarya</taxon>
        <taxon>Basidiomycota</taxon>
        <taxon>Agaricomycotina</taxon>
        <taxon>Agaricomycetes</taxon>
        <taxon>Agaricomycetidae</taxon>
        <taxon>Agaricales</taxon>
        <taxon>Agaricineae</taxon>
        <taxon>Strophariaceae</taxon>
        <taxon>Psilocybe</taxon>
    </lineage>
</organism>
<name>A0A409WVV8_PSICY</name>
<dbReference type="EMBL" id="NHYD01003113">
    <property type="protein sequence ID" value="PPQ82648.1"/>
    <property type="molecule type" value="Genomic_DNA"/>
</dbReference>
<accession>A0A409WVV8</accession>
<comment type="caution">
    <text evidence="1">The sequence shown here is derived from an EMBL/GenBank/DDBJ whole genome shotgun (WGS) entry which is preliminary data.</text>
</comment>
<dbReference type="STRING" id="93625.A0A409WVV8"/>
<dbReference type="SUPFAM" id="SSF51905">
    <property type="entry name" value="FAD/NAD(P)-binding domain"/>
    <property type="match status" value="1"/>
</dbReference>
<dbReference type="Proteomes" id="UP000283269">
    <property type="component" value="Unassembled WGS sequence"/>
</dbReference>
<reference evidence="1 2" key="1">
    <citation type="journal article" date="2018" name="Evol. Lett.">
        <title>Horizontal gene cluster transfer increased hallucinogenic mushroom diversity.</title>
        <authorList>
            <person name="Reynolds H.T."/>
            <person name="Vijayakumar V."/>
            <person name="Gluck-Thaler E."/>
            <person name="Korotkin H.B."/>
            <person name="Matheny P.B."/>
            <person name="Slot J.C."/>
        </authorList>
    </citation>
    <scope>NUCLEOTIDE SEQUENCE [LARGE SCALE GENOMIC DNA]</scope>
    <source>
        <strain evidence="1 2">2631</strain>
    </source>
</reference>
<dbReference type="AlphaFoldDB" id="A0A409WVV8"/>